<evidence type="ECO:0000313" key="1">
    <source>
        <dbReference type="EMBL" id="JAD62940.1"/>
    </source>
</evidence>
<reference evidence="1" key="2">
    <citation type="journal article" date="2015" name="Data Brief">
        <title>Shoot transcriptome of the giant reed, Arundo donax.</title>
        <authorList>
            <person name="Barrero R.A."/>
            <person name="Guerrero F.D."/>
            <person name="Moolhuijzen P."/>
            <person name="Goolsby J.A."/>
            <person name="Tidwell J."/>
            <person name="Bellgard S.E."/>
            <person name="Bellgard M.I."/>
        </authorList>
    </citation>
    <scope>NUCLEOTIDE SEQUENCE</scope>
    <source>
        <tissue evidence="1">Shoot tissue taken approximately 20 cm above the soil surface</tissue>
    </source>
</reference>
<name>A0A0A9BNW5_ARUDO</name>
<reference evidence="1" key="1">
    <citation type="submission" date="2014-09" db="EMBL/GenBank/DDBJ databases">
        <authorList>
            <person name="Magalhaes I.L.F."/>
            <person name="Oliveira U."/>
            <person name="Santos F.R."/>
            <person name="Vidigal T.H.D.A."/>
            <person name="Brescovit A.D."/>
            <person name="Santos A.J."/>
        </authorList>
    </citation>
    <scope>NUCLEOTIDE SEQUENCE</scope>
    <source>
        <tissue evidence="1">Shoot tissue taken approximately 20 cm above the soil surface</tissue>
    </source>
</reference>
<accession>A0A0A9BNW5</accession>
<protein>
    <submittedName>
        <fullName evidence="1">Uncharacterized protein</fullName>
    </submittedName>
</protein>
<dbReference type="EMBL" id="GBRH01234955">
    <property type="protein sequence ID" value="JAD62940.1"/>
    <property type="molecule type" value="Transcribed_RNA"/>
</dbReference>
<sequence>MAKIVISVLLFEALSSSTCLMHTLSTLVMSSDLRCFYIEFLVASDFFLPLCYMLRFDNSTY</sequence>
<dbReference type="AlphaFoldDB" id="A0A0A9BNW5"/>
<organism evidence="1">
    <name type="scientific">Arundo donax</name>
    <name type="common">Giant reed</name>
    <name type="synonym">Donax arundinaceus</name>
    <dbReference type="NCBI Taxonomy" id="35708"/>
    <lineage>
        <taxon>Eukaryota</taxon>
        <taxon>Viridiplantae</taxon>
        <taxon>Streptophyta</taxon>
        <taxon>Embryophyta</taxon>
        <taxon>Tracheophyta</taxon>
        <taxon>Spermatophyta</taxon>
        <taxon>Magnoliopsida</taxon>
        <taxon>Liliopsida</taxon>
        <taxon>Poales</taxon>
        <taxon>Poaceae</taxon>
        <taxon>PACMAD clade</taxon>
        <taxon>Arundinoideae</taxon>
        <taxon>Arundineae</taxon>
        <taxon>Arundo</taxon>
    </lineage>
</organism>
<proteinExistence type="predicted"/>